<feature type="domain" description="Amidase" evidence="2">
    <location>
        <begin position="24"/>
        <end position="446"/>
    </location>
</feature>
<evidence type="ECO:0000256" key="1">
    <source>
        <dbReference type="ARBA" id="ARBA00009199"/>
    </source>
</evidence>
<dbReference type="PANTHER" id="PTHR11895">
    <property type="entry name" value="TRANSAMIDASE"/>
    <property type="match status" value="1"/>
</dbReference>
<dbReference type="OrthoDB" id="5175573at2"/>
<dbReference type="EMBL" id="FQTT01000009">
    <property type="protein sequence ID" value="SHE24696.1"/>
    <property type="molecule type" value="Genomic_DNA"/>
</dbReference>
<dbReference type="InterPro" id="IPR000120">
    <property type="entry name" value="Amidase"/>
</dbReference>
<reference evidence="4" key="1">
    <citation type="submission" date="2016-09" db="EMBL/GenBank/DDBJ databases">
        <authorList>
            <person name="Strepis N."/>
        </authorList>
    </citation>
    <scope>NUCLEOTIDE SEQUENCE [LARGE SCALE GENOMIC DNA]</scope>
</reference>
<comment type="similarity">
    <text evidence="1">Belongs to the amidase family.</text>
</comment>
<dbReference type="InterPro" id="IPR036928">
    <property type="entry name" value="AS_sf"/>
</dbReference>
<dbReference type="Pfam" id="PF01425">
    <property type="entry name" value="Amidase"/>
    <property type="match status" value="1"/>
</dbReference>
<dbReference type="SUPFAM" id="SSF75304">
    <property type="entry name" value="Amidase signature (AS) enzymes"/>
    <property type="match status" value="1"/>
</dbReference>
<organism evidence="3 4">
    <name type="scientific">Actinomyces glycerinitolerans</name>
    <dbReference type="NCBI Taxonomy" id="1892869"/>
    <lineage>
        <taxon>Bacteria</taxon>
        <taxon>Bacillati</taxon>
        <taxon>Actinomycetota</taxon>
        <taxon>Actinomycetes</taxon>
        <taxon>Actinomycetales</taxon>
        <taxon>Actinomycetaceae</taxon>
        <taxon>Actinomyces</taxon>
    </lineage>
</organism>
<evidence type="ECO:0000259" key="2">
    <source>
        <dbReference type="Pfam" id="PF01425"/>
    </source>
</evidence>
<evidence type="ECO:0000313" key="3">
    <source>
        <dbReference type="EMBL" id="SHE24696.1"/>
    </source>
</evidence>
<evidence type="ECO:0000313" key="4">
    <source>
        <dbReference type="Proteomes" id="UP000184291"/>
    </source>
</evidence>
<protein>
    <submittedName>
        <fullName evidence="3">Amidase</fullName>
    </submittedName>
</protein>
<sequence length="455" mass="47131">MAIPRNAVDIARAVSAGRITARATIQAALERIDALDPDLNAFTVVRREAALREADALDRRIAAAGPGAAGPLAGVPVAVKEEYDVAGEVTTLGGRGNSSPARADCAVVGRLRQAGAIIVGRTNMPEFGQFPVGESAHHGDCLNPWDPARSPGGSSAGSAVAVATDAVPVAMGSDGGGSLRIPASACGVLGLKPTRGRVSSAPSADHWFGLAGFGALTRTAHDLAVVMDVISGNEPVDRWRLDAPTRRFVDAVDAPPPRLRILLAANAVMPGACSTPPVAQAVDGLAARLRKLDHDVRTARVAWPVPTAPFLTLYFAGMHVEAQQVEHPDRLESRTRTSTRLGALIPQPVVRAALRQAKRVRDGVEAAFGSADLLMLPTLLDLPGGAQDLRGRGWTAAMLASTPVVSNTAIFNVSGHPALSVPAGLSQGLPVGTQLVARTGREDLLLAVAAQLHTH</sequence>
<dbReference type="RefSeq" id="WP_073328352.1">
    <property type="nucleotide sequence ID" value="NZ_FQTT01000009.1"/>
</dbReference>
<dbReference type="InterPro" id="IPR023631">
    <property type="entry name" value="Amidase_dom"/>
</dbReference>
<dbReference type="PANTHER" id="PTHR11895:SF7">
    <property type="entry name" value="GLUTAMYL-TRNA(GLN) AMIDOTRANSFERASE SUBUNIT A, MITOCHONDRIAL"/>
    <property type="match status" value="1"/>
</dbReference>
<gene>
    <name evidence="3" type="ORF">ACGLYG10_0905</name>
</gene>
<dbReference type="STRING" id="1892869.ACGLYG10_0905"/>
<accession>A0A1M4RXL1</accession>
<dbReference type="AlphaFoldDB" id="A0A1M4RXL1"/>
<keyword evidence="4" id="KW-1185">Reference proteome</keyword>
<name>A0A1M4RXL1_9ACTO</name>
<proteinExistence type="inferred from homology"/>
<dbReference type="GO" id="GO:0003824">
    <property type="term" value="F:catalytic activity"/>
    <property type="evidence" value="ECO:0007669"/>
    <property type="project" value="InterPro"/>
</dbReference>
<dbReference type="Gene3D" id="3.90.1300.10">
    <property type="entry name" value="Amidase signature (AS) domain"/>
    <property type="match status" value="1"/>
</dbReference>
<dbReference type="Proteomes" id="UP000184291">
    <property type="component" value="Unassembled WGS sequence"/>
</dbReference>